<proteinExistence type="predicted"/>
<evidence type="ECO:0000313" key="7">
    <source>
        <dbReference type="Proteomes" id="UP000027920"/>
    </source>
</evidence>
<keyword evidence="2" id="KW-0378">Hydrolase</keyword>
<gene>
    <name evidence="6" type="ORF">A1O9_08206</name>
</gene>
<evidence type="ECO:0000256" key="4">
    <source>
        <dbReference type="SAM" id="MobiDB-lite"/>
    </source>
</evidence>
<dbReference type="EMBL" id="AMGV01000007">
    <property type="protein sequence ID" value="KEF55456.1"/>
    <property type="molecule type" value="Genomic_DNA"/>
</dbReference>
<name>A0A072P6G3_9EURO</name>
<feature type="domain" description="SAC" evidence="5">
    <location>
        <begin position="269"/>
        <end position="629"/>
    </location>
</feature>
<dbReference type="GO" id="GO:0070772">
    <property type="term" value="C:PAS complex"/>
    <property type="evidence" value="ECO:0007669"/>
    <property type="project" value="EnsemblFungi"/>
</dbReference>
<dbReference type="PANTHER" id="PTHR45738">
    <property type="entry name" value="POLYPHOSPHOINOSITIDE PHOSPHATASE"/>
    <property type="match status" value="1"/>
</dbReference>
<dbReference type="AlphaFoldDB" id="A0A072P6G3"/>
<evidence type="ECO:0000256" key="3">
    <source>
        <dbReference type="ARBA" id="ARBA00023136"/>
    </source>
</evidence>
<feature type="region of interest" description="Disordered" evidence="4">
    <location>
        <begin position="1"/>
        <end position="110"/>
    </location>
</feature>
<dbReference type="Pfam" id="PF02383">
    <property type="entry name" value="Syja_N"/>
    <property type="match status" value="1"/>
</dbReference>
<dbReference type="OrthoDB" id="405996at2759"/>
<dbReference type="GO" id="GO:0034399">
    <property type="term" value="C:nuclear periphery"/>
    <property type="evidence" value="ECO:0007669"/>
    <property type="project" value="EnsemblFungi"/>
</dbReference>
<dbReference type="PANTHER" id="PTHR45738:SF5">
    <property type="entry name" value="POLYPHOSPHOINOSITIDE PHOSPHATASE"/>
    <property type="match status" value="1"/>
</dbReference>
<sequence length="1075" mass="121852">MGSTATDVQDHAAEVGDSRVENSINQEADGDGTIPHQTTASGDAPQLNVTLEESDNNEEQVPQMFPLFSNNPPESPTLPPGRRDSEDDDEELELSKSFNRTSSPDPTTLQRNKGALVTKVGEDGVVRMHKFTLHETANKYYIVGSDILDSAFRILKIDRTAEPGELNIIEDDIVYTKKETFQILNAIDEGNRATGGLKLKTSFWGLLGFIRFTAHYYMLYVTKRSQVAMVGGHYIYQIDKTELMPLVTAASTRIKTDKSLEEARFVGILNNLDLTKSYYFSYSYDVTRTLQHNIMRERQGLQESLAEPIKCDHNDMFIWNHHLLKPAKAVLKTPFDWCLAIVHGYVDQSALSVYWGRVVYVTIIARRSRFFAGARYLKRGANDLGYVANDVETEQIVSEMLTTSFHSPGPELFTNNKYTSYVQHRGSIPLHWTQDSTGVSPKPDIHLNVVDPFFSAAALHFDNLFKRYGTPIYCLNLIKARERIPRESKLLKEYTGAVKYLNQFLPEDKRILYHAWDMSRASKSRDQDVIGSLEAIAEDILPKTGFFRNGNDTESGLQLQSGVARTNCVDCLDRTNAAQFVIAKKAFGYQLQALGVIEEPSVEYDSDAVNLFTHMWHDHGDTIAVQYGGSHLVNTMSTYRKINQWTSHSRDMVESFKRYYNNSFMDAQRQEAYNLFLGNYVFAQGEPMLWDLSTDYYLHHSDPRSMFGKRRPSYRHWYTDEYLEQPHIPPTIWPMEYRDRQLGYFDDFWVEYYRPLAISSFKKLFSFKMRSNLRYIPLGSTTAGKYDLSPFKVRTANDHESESGGDKSHARKGVKIVAPSDDSTTISSIDGILKLPPASTVEPAPKPSTLGPWIDAQQHLHHVMQKRQYTGIIKEPSFEVHSSALPRIPILPTMNTSDLTGSSFATGPPTKADLALQAFTLLISKSIDPQVRQADEYQRYVAHPSTIPLVVSTDIDYSSAPIEFLEYLSKTASDPAEHKVLRAYDDERGAVSLTLEERAEASLDDYVEYLASGNMEEPLTVLDEDTGKKRYKAYRKWLKGKSLFKQRPVVGDEMERTGEAGMDSYSTIGRLAVQS</sequence>
<dbReference type="STRING" id="1182545.A0A072P6G3"/>
<feature type="compositionally biased region" description="Basic and acidic residues" evidence="4">
    <location>
        <begin position="8"/>
        <end position="20"/>
    </location>
</feature>
<comment type="subcellular location">
    <subcellularLocation>
        <location evidence="1">Endomembrane system</location>
    </subcellularLocation>
</comment>
<comment type="caution">
    <text evidence="6">The sequence shown here is derived from an EMBL/GenBank/DDBJ whole genome shotgun (WGS) entry which is preliminary data.</text>
</comment>
<accession>A0A072P6G3</accession>
<feature type="compositionally biased region" description="Polar residues" evidence="4">
    <location>
        <begin position="96"/>
        <end position="110"/>
    </location>
</feature>
<dbReference type="InterPro" id="IPR002013">
    <property type="entry name" value="SAC_dom"/>
</dbReference>
<reference evidence="6 7" key="1">
    <citation type="submission" date="2013-03" db="EMBL/GenBank/DDBJ databases">
        <title>The Genome Sequence of Exophiala aquamarina CBS 119918.</title>
        <authorList>
            <consortium name="The Broad Institute Genomics Platform"/>
            <person name="Cuomo C."/>
            <person name="de Hoog S."/>
            <person name="Gorbushina A."/>
            <person name="Walker B."/>
            <person name="Young S.K."/>
            <person name="Zeng Q."/>
            <person name="Gargeya S."/>
            <person name="Fitzgerald M."/>
            <person name="Haas B."/>
            <person name="Abouelleil A."/>
            <person name="Allen A.W."/>
            <person name="Alvarado L."/>
            <person name="Arachchi H.M."/>
            <person name="Berlin A.M."/>
            <person name="Chapman S.B."/>
            <person name="Gainer-Dewar J."/>
            <person name="Goldberg J."/>
            <person name="Griggs A."/>
            <person name="Gujja S."/>
            <person name="Hansen M."/>
            <person name="Howarth C."/>
            <person name="Imamovic A."/>
            <person name="Ireland A."/>
            <person name="Larimer J."/>
            <person name="McCowan C."/>
            <person name="Murphy C."/>
            <person name="Pearson M."/>
            <person name="Poon T.W."/>
            <person name="Priest M."/>
            <person name="Roberts A."/>
            <person name="Saif S."/>
            <person name="Shea T."/>
            <person name="Sisk P."/>
            <person name="Sykes S."/>
            <person name="Wortman J."/>
            <person name="Nusbaum C."/>
            <person name="Birren B."/>
        </authorList>
    </citation>
    <scope>NUCLEOTIDE SEQUENCE [LARGE SCALE GENOMIC DNA]</scope>
    <source>
        <strain evidence="6 7">CBS 119918</strain>
    </source>
</reference>
<dbReference type="Proteomes" id="UP000027920">
    <property type="component" value="Unassembled WGS sequence"/>
</dbReference>
<evidence type="ECO:0000256" key="2">
    <source>
        <dbReference type="ARBA" id="ARBA00022801"/>
    </source>
</evidence>
<organism evidence="6 7">
    <name type="scientific">Exophiala aquamarina CBS 119918</name>
    <dbReference type="NCBI Taxonomy" id="1182545"/>
    <lineage>
        <taxon>Eukaryota</taxon>
        <taxon>Fungi</taxon>
        <taxon>Dikarya</taxon>
        <taxon>Ascomycota</taxon>
        <taxon>Pezizomycotina</taxon>
        <taxon>Eurotiomycetes</taxon>
        <taxon>Chaetothyriomycetidae</taxon>
        <taxon>Chaetothyriales</taxon>
        <taxon>Herpotrichiellaceae</taxon>
        <taxon>Exophiala</taxon>
    </lineage>
</organism>
<dbReference type="VEuPathDB" id="FungiDB:A1O9_08206"/>
<dbReference type="HOGENOM" id="CLU_003016_0_0_1"/>
<dbReference type="InterPro" id="IPR043573">
    <property type="entry name" value="Fig4-like"/>
</dbReference>
<protein>
    <recommendedName>
        <fullName evidence="5">SAC domain-containing protein</fullName>
    </recommendedName>
</protein>
<dbReference type="RefSeq" id="XP_013258046.1">
    <property type="nucleotide sequence ID" value="XM_013402592.1"/>
</dbReference>
<evidence type="ECO:0000313" key="6">
    <source>
        <dbReference type="EMBL" id="KEF55456.1"/>
    </source>
</evidence>
<feature type="compositionally biased region" description="Polar residues" evidence="4">
    <location>
        <begin position="35"/>
        <end position="51"/>
    </location>
</feature>
<dbReference type="GeneID" id="25283119"/>
<dbReference type="GO" id="GO:0046856">
    <property type="term" value="P:phosphatidylinositol dephosphorylation"/>
    <property type="evidence" value="ECO:0007669"/>
    <property type="project" value="EnsemblFungi"/>
</dbReference>
<evidence type="ECO:0000259" key="5">
    <source>
        <dbReference type="PROSITE" id="PS50275"/>
    </source>
</evidence>
<keyword evidence="7" id="KW-1185">Reference proteome</keyword>
<dbReference type="GO" id="GO:0043813">
    <property type="term" value="F:phosphatidylinositol-3,5-bisphosphate 5-phosphatase activity"/>
    <property type="evidence" value="ECO:0007669"/>
    <property type="project" value="EnsemblFungi"/>
</dbReference>
<evidence type="ECO:0000256" key="1">
    <source>
        <dbReference type="ARBA" id="ARBA00004308"/>
    </source>
</evidence>
<dbReference type="GO" id="GO:0012505">
    <property type="term" value="C:endomembrane system"/>
    <property type="evidence" value="ECO:0007669"/>
    <property type="project" value="UniProtKB-SubCell"/>
</dbReference>
<dbReference type="PROSITE" id="PS50275">
    <property type="entry name" value="SAC"/>
    <property type="match status" value="1"/>
</dbReference>
<dbReference type="GO" id="GO:0000329">
    <property type="term" value="C:fungal-type vacuole membrane"/>
    <property type="evidence" value="ECO:0007669"/>
    <property type="project" value="EnsemblFungi"/>
</dbReference>
<keyword evidence="3" id="KW-0472">Membrane</keyword>